<dbReference type="InterPro" id="IPR007530">
    <property type="entry name" value="Aminoglycoside_adenylylTfrase"/>
</dbReference>
<proteinExistence type="predicted"/>
<name>A0AAW7K3C2_9GAMM</name>
<dbReference type="CDD" id="cd05403">
    <property type="entry name" value="NT_KNTase_like"/>
    <property type="match status" value="1"/>
</dbReference>
<dbReference type="Proteomes" id="UP001167864">
    <property type="component" value="Unassembled WGS sequence"/>
</dbReference>
<reference evidence="2" key="2">
    <citation type="submission" date="2023-06" db="EMBL/GenBank/DDBJ databases">
        <authorList>
            <person name="Polev D.E."/>
            <person name="Saitova A.T."/>
            <person name="Bogumilchik E.A."/>
            <person name="Kokorina G.I."/>
            <person name="Voskresenskaia E.A."/>
        </authorList>
    </citation>
    <scope>NUCLEOTIDE SEQUENCE</scope>
    <source>
        <strain evidence="2">2145 StPb PI</strain>
    </source>
</reference>
<evidence type="ECO:0000313" key="4">
    <source>
        <dbReference type="Proteomes" id="UP001167864"/>
    </source>
</evidence>
<evidence type="ECO:0000313" key="3">
    <source>
        <dbReference type="Proteomes" id="UP000040578"/>
    </source>
</evidence>
<evidence type="ECO:0000313" key="2">
    <source>
        <dbReference type="EMBL" id="MDN0088052.1"/>
    </source>
</evidence>
<organism evidence="2 4">
    <name type="scientific">Yersinia nurmii</name>
    <dbReference type="NCBI Taxonomy" id="685706"/>
    <lineage>
        <taxon>Bacteria</taxon>
        <taxon>Pseudomonadati</taxon>
        <taxon>Pseudomonadota</taxon>
        <taxon>Gammaproteobacteria</taxon>
        <taxon>Enterobacterales</taxon>
        <taxon>Yersiniaceae</taxon>
        <taxon>Yersinia</taxon>
    </lineage>
</organism>
<sequence>MGVTDYLDKIIDWANKRSDITALILTGSLAREDRMIDELSDIDIEIIAERPQDLLKNSDWIGEIGDILTCLPLDPDENQAWATRLVFYRDGTKVDFTLADSTRLQTMIDASTLDSLYERGYRTLLDKNGVASQLPAASGISQQPSLPTQKQFQASVEEFWFEAAHIPKYLYRGELWTVKLRDWTMKELLLQMMEWQALATSTSGVDTWHQGSHMPQWLAPHIWQELHQTFGQFDADSARRAFYASIQLYSQLAHKVAESLSLKYPQQVEDGVLSLCKKIEKLPQINRTH</sequence>
<dbReference type="RefSeq" id="WP_053215271.1">
    <property type="nucleotide sequence ID" value="NZ_CPYD01000007.1"/>
</dbReference>
<reference evidence="1 3" key="1">
    <citation type="submission" date="2015-03" db="EMBL/GenBank/DDBJ databases">
        <authorList>
            <consortium name="Pathogen Informatics"/>
            <person name="Murphy D."/>
        </authorList>
    </citation>
    <scope>NUCLEOTIDE SEQUENCE [LARGE SCALE GENOMIC DNA]</scope>
    <source>
        <strain evidence="1">Type strain: CIP110231</strain>
        <strain evidence="3">type strain: CIP110231</strain>
    </source>
</reference>
<accession>A0AAW7K3C2</accession>
<dbReference type="SUPFAM" id="SSF81301">
    <property type="entry name" value="Nucleotidyltransferase"/>
    <property type="match status" value="1"/>
</dbReference>
<dbReference type="InterPro" id="IPR043519">
    <property type="entry name" value="NT_sf"/>
</dbReference>
<dbReference type="EMBL" id="JAUEHU010000010">
    <property type="protein sequence ID" value="MDN0088052.1"/>
    <property type="molecule type" value="Genomic_DNA"/>
</dbReference>
<comment type="caution">
    <text evidence="2">The sequence shown here is derived from an EMBL/GenBank/DDBJ whole genome shotgun (WGS) entry which is preliminary data.</text>
</comment>
<dbReference type="AlphaFoldDB" id="A0AAW7K3C2"/>
<dbReference type="Pfam" id="PF04439">
    <property type="entry name" value="Adenyl_transf"/>
    <property type="match status" value="1"/>
</dbReference>
<dbReference type="EC" id="2.7.7.-" evidence="1"/>
<protein>
    <submittedName>
        <fullName evidence="2">Aminoglycoside 6-adenylyltransferase</fullName>
        <ecNumber evidence="1">2.7.7.-</ecNumber>
    </submittedName>
</protein>
<keyword evidence="1" id="KW-0548">Nucleotidyltransferase</keyword>
<dbReference type="SUPFAM" id="SSF81631">
    <property type="entry name" value="PAP/OAS1 substrate-binding domain"/>
    <property type="match status" value="1"/>
</dbReference>
<evidence type="ECO:0000313" key="1">
    <source>
        <dbReference type="EMBL" id="CNE64155.1"/>
    </source>
</evidence>
<keyword evidence="1" id="KW-0808">Transferase</keyword>
<dbReference type="Gene3D" id="3.30.460.10">
    <property type="entry name" value="Beta Polymerase, domain 2"/>
    <property type="match status" value="1"/>
</dbReference>
<dbReference type="Proteomes" id="UP000040578">
    <property type="component" value="Unassembled WGS sequence"/>
</dbReference>
<dbReference type="GO" id="GO:0016779">
    <property type="term" value="F:nucleotidyltransferase activity"/>
    <property type="evidence" value="ECO:0007669"/>
    <property type="project" value="UniProtKB-KW"/>
</dbReference>
<gene>
    <name evidence="1" type="primary">aadK</name>
    <name evidence="1" type="ORF">ERS137967_02122</name>
    <name evidence="2" type="ORF">QVN42_11740</name>
</gene>
<keyword evidence="3" id="KW-1185">Reference proteome</keyword>
<dbReference type="Gene3D" id="1.20.120.330">
    <property type="entry name" value="Nucleotidyltransferases domain 2"/>
    <property type="match status" value="1"/>
</dbReference>
<dbReference type="EMBL" id="CPYD01000007">
    <property type="protein sequence ID" value="CNE64155.1"/>
    <property type="molecule type" value="Genomic_DNA"/>
</dbReference>